<dbReference type="AlphaFoldDB" id="A0AAV9ZY95"/>
<dbReference type="EMBL" id="JAWWNJ010000100">
    <property type="protein sequence ID" value="KAK6996021.1"/>
    <property type="molecule type" value="Genomic_DNA"/>
</dbReference>
<reference evidence="1 2" key="1">
    <citation type="journal article" date="2024" name="J Genomics">
        <title>Draft genome sequencing and assembly of Favolaschia claudopus CIRM-BRFM 2984 isolated from oak limbs.</title>
        <authorList>
            <person name="Navarro D."/>
            <person name="Drula E."/>
            <person name="Chaduli D."/>
            <person name="Cazenave R."/>
            <person name="Ahrendt S."/>
            <person name="Wang J."/>
            <person name="Lipzen A."/>
            <person name="Daum C."/>
            <person name="Barry K."/>
            <person name="Grigoriev I.V."/>
            <person name="Favel A."/>
            <person name="Rosso M.N."/>
            <person name="Martin F."/>
        </authorList>
    </citation>
    <scope>NUCLEOTIDE SEQUENCE [LARGE SCALE GENOMIC DNA]</scope>
    <source>
        <strain evidence="1 2">CIRM-BRFM 2984</strain>
    </source>
</reference>
<comment type="caution">
    <text evidence="1">The sequence shown here is derived from an EMBL/GenBank/DDBJ whole genome shotgun (WGS) entry which is preliminary data.</text>
</comment>
<evidence type="ECO:0000313" key="2">
    <source>
        <dbReference type="Proteomes" id="UP001362999"/>
    </source>
</evidence>
<dbReference type="Proteomes" id="UP001362999">
    <property type="component" value="Unassembled WGS sequence"/>
</dbReference>
<proteinExistence type="predicted"/>
<evidence type="ECO:0000313" key="1">
    <source>
        <dbReference type="EMBL" id="KAK6996021.1"/>
    </source>
</evidence>
<keyword evidence="2" id="KW-1185">Reference proteome</keyword>
<name>A0AAV9ZY95_9AGAR</name>
<accession>A0AAV9ZY95</accession>
<gene>
    <name evidence="1" type="ORF">R3P38DRAFT_2800422</name>
</gene>
<protein>
    <submittedName>
        <fullName evidence="1">Uncharacterized protein</fullName>
    </submittedName>
</protein>
<organism evidence="1 2">
    <name type="scientific">Favolaschia claudopus</name>
    <dbReference type="NCBI Taxonomy" id="2862362"/>
    <lineage>
        <taxon>Eukaryota</taxon>
        <taxon>Fungi</taxon>
        <taxon>Dikarya</taxon>
        <taxon>Basidiomycota</taxon>
        <taxon>Agaricomycotina</taxon>
        <taxon>Agaricomycetes</taxon>
        <taxon>Agaricomycetidae</taxon>
        <taxon>Agaricales</taxon>
        <taxon>Marasmiineae</taxon>
        <taxon>Mycenaceae</taxon>
        <taxon>Favolaschia</taxon>
    </lineage>
</organism>
<sequence length="137" mass="15330">MLKALQGDQAVLGVRMNEFFMGLDDIEDAFSADDYPCVRGGRGEVKQLHLFYQITVPNRKADDLQSFVWVARDVPPVVLALLDKYDDATKHIKAKAYLVVSARLSYGNLVEKSAGATYSGFYAETPTPNPNLHWVYD</sequence>